<sequence length="1430" mass="162944">MTVVVMDVSNAQALAYPDLSATMASSSEGDTVKPNTNKSTTTGINILASTEGARKRRRLESLTTNSEIPEKTQRRDESCNSYAEATSERRAEHTEDKKDSSLSRLRKKEQAVPINPQDVRMSRSCEAGVGRSDATRLRKTIQWLEEGARRLREDLANVRTELHEERRAAKIAKREFETALRETRFAEAAKYQPIIADLKTRIVQSVSPSPSPSPPFKSDPVKDESHKHELSTLRKRLIEAGGTIRKLEQLVKSQANIARNTNGTFSYGDARRLEAEIRNLRAENEKLEEKLRIALNAEKTRIAEIRAQRESHEAELSALRKSLRSEAIKMMDELRGKSREIEKLSKLLKRRKLAPAEQERTMRKLRENEGNRPIQAASRTEKKILKDDGHIVRNSLTQVRSYVRAIESDRAINEIEVERLRELALEQQEVIEILRQAVKERERKLEQLSNKKRKEEFYKQWLELEPVAEVDDEEDHEDDDSALSSAPSSMSPQPGGYGQWQGNGVTREAYEAVLVEIEELQSKLLKEQRELSHARAHICDLEKALLQEKCTDRDKELNELNDKLRAAEEREATLLVELSEIREQNELLEFRLLEMEEIPVRKDSPNAVDSGIVSPEPAHTNKDHSINKQRSRAVATVIPYTNNATINSVISTSPVLPRKPPLTLQESGIFEEEEEEEGEKEYEDEDERDVEFASRGTQTEAPSGELLQEVQRLQELRARIQERAAKITTPVFQPIDSSKICLDVSTMDPIVQLTSYQERVRDLEERLEMYEEGEKSREQEKRLSKQREEELLDENYRLTERVYWLENELRTVAKGTFDEHDGEDRGETTANEQQMNDVSQTKHQVPEDMQKNSKDVQDQCEDANCTRAVQTIETYGDYVATNCPRCQDKDNSDQQIIQDAQRNITLVSLEEKEKEDELKLCKSEKPAVIDLTKNDSEKKDNTAGAAWCAQVTIRNGDAKDVVARLRPLAVAIPSKQGVVLMSRDESSGTTHSRPEMPLCPAYRFCKESRGPYRSPVLDSDHDQQPRSSGSGLIAATSSSVCALCGVTLRLKDSSEKSRQFVDKERNDDYDILSKYFKNIFLKMANKDPSSAEKGKISNNLLIPGSVFDYILPKEYDNIDKRAKEQENVSSKTQSTDTSDSGLKSKLLFIRQTPSSGTTYQMRQDEFQRKYDSASQMPRYVTSKRGYKTDDSSNQCVVNISSTISSMQDASTLTQELLCPCACGLLVKDGSESEVSINSMPILKDKLIKTKLKELGLHLDSKEMMHTKSHDDIVKGKKTKTQKLEKDIKIKRWVEDVVQLRLQMQIEELHKNIQFFKQENEYIRCLAEKCRCLSEDIRSVQQLLPIRDTYFGLTTTIKHLQAKYHNEHGIIATLTGIFRGSINIQQIAARLLAPLLEHWNPRDNIIPTRVPSAPRAQASSKPPSSVVFNVY</sequence>
<feature type="coiled-coil region" evidence="1">
    <location>
        <begin position="510"/>
        <end position="598"/>
    </location>
</feature>
<dbReference type="Pfam" id="PF16034">
    <property type="entry name" value="JAKMIP_CC3"/>
    <property type="match status" value="1"/>
</dbReference>
<feature type="coiled-coil region" evidence="1">
    <location>
        <begin position="417"/>
        <end position="454"/>
    </location>
</feature>
<feature type="domain" description="Janus kinase and microtubule-interacting protein C-terminal" evidence="3">
    <location>
        <begin position="527"/>
        <end position="599"/>
    </location>
</feature>
<dbReference type="STRING" id="300112.A0A4V6RGP6"/>
<feature type="compositionally biased region" description="Polar residues" evidence="2">
    <location>
        <begin position="22"/>
        <end position="48"/>
    </location>
</feature>
<reference evidence="4 5" key="1">
    <citation type="journal article" date="2019" name="Philos. Trans. R. Soc. Lond., B, Biol. Sci.">
        <title>Ant behaviour and brain gene expression of defending hosts depend on the ecological success of the intruding social parasite.</title>
        <authorList>
            <person name="Kaur R."/>
            <person name="Stoldt M."/>
            <person name="Jongepier E."/>
            <person name="Feldmeyer B."/>
            <person name="Menzel F."/>
            <person name="Bornberg-Bauer E."/>
            <person name="Foitzik S."/>
        </authorList>
    </citation>
    <scope>NUCLEOTIDE SEQUENCE [LARGE SCALE GENOMIC DNA]</scope>
    <source>
        <tissue evidence="4">Whole body</tissue>
    </source>
</reference>
<dbReference type="Proteomes" id="UP000310200">
    <property type="component" value="Unassembled WGS sequence"/>
</dbReference>
<evidence type="ECO:0000259" key="3">
    <source>
        <dbReference type="Pfam" id="PF16034"/>
    </source>
</evidence>
<evidence type="ECO:0000256" key="2">
    <source>
        <dbReference type="SAM" id="MobiDB-lite"/>
    </source>
</evidence>
<protein>
    <recommendedName>
        <fullName evidence="3">Janus kinase and microtubule-interacting protein C-terminal domain-containing protein</fullName>
    </recommendedName>
</protein>
<feature type="compositionally biased region" description="Basic and acidic residues" evidence="2">
    <location>
        <begin position="219"/>
        <end position="228"/>
    </location>
</feature>
<feature type="coiled-coil region" evidence="1">
    <location>
        <begin position="270"/>
        <end position="351"/>
    </location>
</feature>
<organism evidence="4 5">
    <name type="scientific">Temnothorax longispinosus</name>
    <dbReference type="NCBI Taxonomy" id="300112"/>
    <lineage>
        <taxon>Eukaryota</taxon>
        <taxon>Metazoa</taxon>
        <taxon>Ecdysozoa</taxon>
        <taxon>Arthropoda</taxon>
        <taxon>Hexapoda</taxon>
        <taxon>Insecta</taxon>
        <taxon>Pterygota</taxon>
        <taxon>Neoptera</taxon>
        <taxon>Endopterygota</taxon>
        <taxon>Hymenoptera</taxon>
        <taxon>Apocrita</taxon>
        <taxon>Aculeata</taxon>
        <taxon>Formicoidea</taxon>
        <taxon>Formicidae</taxon>
        <taxon>Myrmicinae</taxon>
        <taxon>Temnothorax</taxon>
    </lineage>
</organism>
<gene>
    <name evidence="4" type="ORF">DBV15_01386</name>
</gene>
<feature type="compositionally biased region" description="Acidic residues" evidence="2">
    <location>
        <begin position="469"/>
        <end position="481"/>
    </location>
</feature>
<keyword evidence="1" id="KW-0175">Coiled coil</keyword>
<keyword evidence="5" id="KW-1185">Reference proteome</keyword>
<dbReference type="InterPro" id="IPR031994">
    <property type="entry name" value="JAKMIP_C"/>
</dbReference>
<feature type="region of interest" description="Disordered" evidence="2">
    <location>
        <begin position="22"/>
        <end position="115"/>
    </location>
</feature>
<evidence type="ECO:0000313" key="5">
    <source>
        <dbReference type="Proteomes" id="UP000310200"/>
    </source>
</evidence>
<feature type="coiled-coil region" evidence="1">
    <location>
        <begin position="141"/>
        <end position="182"/>
    </location>
</feature>
<feature type="coiled-coil region" evidence="1">
    <location>
        <begin position="753"/>
        <end position="780"/>
    </location>
</feature>
<feature type="region of interest" description="Disordered" evidence="2">
    <location>
        <begin position="469"/>
        <end position="502"/>
    </location>
</feature>
<proteinExistence type="predicted"/>
<feature type="compositionally biased region" description="Basic and acidic residues" evidence="2">
    <location>
        <begin position="68"/>
        <end position="78"/>
    </location>
</feature>
<feature type="region of interest" description="Disordered" evidence="2">
    <location>
        <begin position="205"/>
        <end position="228"/>
    </location>
</feature>
<evidence type="ECO:0000313" key="4">
    <source>
        <dbReference type="EMBL" id="TGZ55734.1"/>
    </source>
</evidence>
<feature type="region of interest" description="Disordered" evidence="2">
    <location>
        <begin position="666"/>
        <end position="700"/>
    </location>
</feature>
<evidence type="ECO:0000256" key="1">
    <source>
        <dbReference type="SAM" id="Coils"/>
    </source>
</evidence>
<feature type="compositionally biased region" description="Acidic residues" evidence="2">
    <location>
        <begin position="669"/>
        <end position="689"/>
    </location>
</feature>
<accession>A0A4V6RGP6</accession>
<comment type="caution">
    <text evidence="4">The sequence shown here is derived from an EMBL/GenBank/DDBJ whole genome shotgun (WGS) entry which is preliminary data.</text>
</comment>
<feature type="compositionally biased region" description="Basic and acidic residues" evidence="2">
    <location>
        <begin position="86"/>
        <end position="101"/>
    </location>
</feature>
<dbReference type="EMBL" id="QBLH01000429">
    <property type="protein sequence ID" value="TGZ55734.1"/>
    <property type="molecule type" value="Genomic_DNA"/>
</dbReference>
<feature type="compositionally biased region" description="Low complexity" evidence="2">
    <location>
        <begin position="482"/>
        <end position="492"/>
    </location>
</feature>
<feature type="region of interest" description="Disordered" evidence="2">
    <location>
        <begin position="815"/>
        <end position="855"/>
    </location>
</feature>
<feature type="compositionally biased region" description="Basic and acidic residues" evidence="2">
    <location>
        <begin position="815"/>
        <end position="827"/>
    </location>
</feature>
<name>A0A4V6RGP6_9HYME</name>
<feature type="compositionally biased region" description="Basic and acidic residues" evidence="2">
    <location>
        <begin position="844"/>
        <end position="855"/>
    </location>
</feature>
<feature type="compositionally biased region" description="Polar residues" evidence="2">
    <location>
        <begin position="828"/>
        <end position="843"/>
    </location>
</feature>